<feature type="transmembrane region" description="Helical" evidence="12">
    <location>
        <begin position="20"/>
        <end position="41"/>
    </location>
</feature>
<feature type="transmembrane region" description="Helical" evidence="12">
    <location>
        <begin position="343"/>
        <end position="364"/>
    </location>
</feature>
<keyword evidence="4" id="KW-0479">Metal-binding</keyword>
<feature type="transmembrane region" description="Helical" evidence="12">
    <location>
        <begin position="89"/>
        <end position="109"/>
    </location>
</feature>
<dbReference type="PANTHER" id="PTHR35457">
    <property type="entry name" value="HEME A SYNTHASE"/>
    <property type="match status" value="1"/>
</dbReference>
<keyword evidence="5 12" id="KW-1133">Transmembrane helix</keyword>
<keyword evidence="3 12" id="KW-0812">Transmembrane</keyword>
<evidence type="ECO:0000256" key="12">
    <source>
        <dbReference type="SAM" id="Phobius"/>
    </source>
</evidence>
<keyword evidence="10" id="KW-1015">Disulfide bond</keyword>
<feature type="transmembrane region" description="Helical" evidence="12">
    <location>
        <begin position="130"/>
        <end position="148"/>
    </location>
</feature>
<dbReference type="InterPro" id="IPR003780">
    <property type="entry name" value="COX15/CtaA_fam"/>
</dbReference>
<sequence>MNAKEQQETGSVKLDTFRFWLVRGAILLTIGVIALGAYTRLSDAGLGCPDWPGCYGQLTVPVSKQELQKANELYPNQGVETSKAWAEMIHRYFAGSLGLVVFAITVLFLKKSTSKEQDDAAQAVGKLLPVALTILVIAQALLGMWTVTLKLMPVIVLAHLLGGFTLLSLLVLLHTQLCSIPKHSQQPCLQIQLQHQSQQPNTGSTFFIKFLSLFALIVIVLQISLGGWTSSNYAALMCTSLPVCQGEWINHLDFKTAFSLYQPGFDNYEFGVLDFAGRTTIHVSHRIGAIITSLVVMLFCWQLAKSTTKFHKQAAKQLFALLVIQVGLGISNVVFTLPLTIAVLHNVCGALLLANTVRISYSLCSNKPFAYKRRTSQLAPSSIKPSLQNTFFAPKETGDSHE</sequence>
<accession>A0ABT4YXA1</accession>
<evidence type="ECO:0000256" key="3">
    <source>
        <dbReference type="ARBA" id="ARBA00022692"/>
    </source>
</evidence>
<gene>
    <name evidence="13" type="ORF">PGX00_22150</name>
</gene>
<organism evidence="13 14">
    <name type="scientific">Vibrio algarum</name>
    <dbReference type="NCBI Taxonomy" id="3020714"/>
    <lineage>
        <taxon>Bacteria</taxon>
        <taxon>Pseudomonadati</taxon>
        <taxon>Pseudomonadota</taxon>
        <taxon>Gammaproteobacteria</taxon>
        <taxon>Vibrionales</taxon>
        <taxon>Vibrionaceae</taxon>
        <taxon>Vibrio</taxon>
    </lineage>
</organism>
<reference evidence="13 14" key="1">
    <citation type="submission" date="2023-01" db="EMBL/GenBank/DDBJ databases">
        <title>Vibrio sp. KJ40-1 sp.nov, isolated from marine algae.</title>
        <authorList>
            <person name="Butt M."/>
            <person name="Kim J.M.J."/>
            <person name="Jeon C.O.C."/>
        </authorList>
    </citation>
    <scope>NUCLEOTIDE SEQUENCE [LARGE SCALE GENOMIC DNA]</scope>
    <source>
        <strain evidence="13 14">KJ40-1</strain>
    </source>
</reference>
<feature type="transmembrane region" description="Helical" evidence="12">
    <location>
        <begin position="206"/>
        <end position="225"/>
    </location>
</feature>
<comment type="caution">
    <text evidence="13">The sequence shown here is derived from an EMBL/GenBank/DDBJ whole genome shotgun (WGS) entry which is preliminary data.</text>
</comment>
<keyword evidence="6" id="KW-0560">Oxidoreductase</keyword>
<evidence type="ECO:0000256" key="9">
    <source>
        <dbReference type="ARBA" id="ARBA00023136"/>
    </source>
</evidence>
<evidence type="ECO:0000256" key="11">
    <source>
        <dbReference type="ARBA" id="ARBA00023444"/>
    </source>
</evidence>
<keyword evidence="14" id="KW-1185">Reference proteome</keyword>
<feature type="transmembrane region" description="Helical" evidence="12">
    <location>
        <begin position="287"/>
        <end position="306"/>
    </location>
</feature>
<dbReference type="PANTHER" id="PTHR35457:SF1">
    <property type="entry name" value="HEME A SYNTHASE"/>
    <property type="match status" value="1"/>
</dbReference>
<evidence type="ECO:0000256" key="4">
    <source>
        <dbReference type="ARBA" id="ARBA00022723"/>
    </source>
</evidence>
<name>A0ABT4YXA1_9VIBR</name>
<keyword evidence="2" id="KW-1003">Cell membrane</keyword>
<evidence type="ECO:0000256" key="2">
    <source>
        <dbReference type="ARBA" id="ARBA00022475"/>
    </source>
</evidence>
<comment type="subcellular location">
    <subcellularLocation>
        <location evidence="1">Membrane</location>
        <topology evidence="1">Multi-pass membrane protein</topology>
    </subcellularLocation>
</comment>
<keyword evidence="9 12" id="KW-0472">Membrane</keyword>
<evidence type="ECO:0000256" key="8">
    <source>
        <dbReference type="ARBA" id="ARBA00023133"/>
    </source>
</evidence>
<evidence type="ECO:0000256" key="5">
    <source>
        <dbReference type="ARBA" id="ARBA00022989"/>
    </source>
</evidence>
<evidence type="ECO:0000256" key="7">
    <source>
        <dbReference type="ARBA" id="ARBA00023004"/>
    </source>
</evidence>
<evidence type="ECO:0000313" key="13">
    <source>
        <dbReference type="EMBL" id="MDB1126221.1"/>
    </source>
</evidence>
<evidence type="ECO:0000313" key="14">
    <source>
        <dbReference type="Proteomes" id="UP001210678"/>
    </source>
</evidence>
<evidence type="ECO:0000256" key="10">
    <source>
        <dbReference type="ARBA" id="ARBA00023157"/>
    </source>
</evidence>
<evidence type="ECO:0000256" key="6">
    <source>
        <dbReference type="ARBA" id="ARBA00023002"/>
    </source>
</evidence>
<dbReference type="EMBL" id="JAQLOI010000003">
    <property type="protein sequence ID" value="MDB1126221.1"/>
    <property type="molecule type" value="Genomic_DNA"/>
</dbReference>
<feature type="transmembrane region" description="Helical" evidence="12">
    <location>
        <begin position="154"/>
        <end position="173"/>
    </location>
</feature>
<proteinExistence type="predicted"/>
<protein>
    <submittedName>
        <fullName evidence="13">COX15/CtaA family protein</fullName>
    </submittedName>
</protein>
<keyword evidence="8" id="KW-0350">Heme biosynthesis</keyword>
<dbReference type="RefSeq" id="WP_272140653.1">
    <property type="nucleotide sequence ID" value="NZ_JAQLOI010000003.1"/>
</dbReference>
<keyword evidence="7" id="KW-0408">Iron</keyword>
<dbReference type="Proteomes" id="UP001210678">
    <property type="component" value="Unassembled WGS sequence"/>
</dbReference>
<dbReference type="InterPro" id="IPR050450">
    <property type="entry name" value="COX15/CtaA_HemeA_synthase"/>
</dbReference>
<feature type="transmembrane region" description="Helical" evidence="12">
    <location>
        <begin position="318"/>
        <end position="337"/>
    </location>
</feature>
<evidence type="ECO:0000256" key="1">
    <source>
        <dbReference type="ARBA" id="ARBA00004141"/>
    </source>
</evidence>
<comment type="pathway">
    <text evidence="11">Porphyrin-containing compound metabolism.</text>
</comment>
<dbReference type="Pfam" id="PF02628">
    <property type="entry name" value="COX15-CtaA"/>
    <property type="match status" value="1"/>
</dbReference>